<evidence type="ECO:0000313" key="5">
    <source>
        <dbReference type="Proteomes" id="UP000050497"/>
    </source>
</evidence>
<dbReference type="Pfam" id="PF01970">
    <property type="entry name" value="TctA"/>
    <property type="match status" value="1"/>
</dbReference>
<name>A0A0P7XAH4_9HYPH</name>
<protein>
    <submittedName>
        <fullName evidence="3">TTT family transport system large permease component</fullName>
    </submittedName>
    <submittedName>
        <fullName evidence="4">TctA family transporter</fullName>
    </submittedName>
</protein>
<sequence length="508" mass="52968">MNLIDNVTLGLQTALTLENLFYCLAGVTLGTFVGVIPGLGALAAISLLLPVTYYIDSTASLVMLAGVYYGTVYGGSTAAILLNLPGVPSAAVACLDGYPLSQQGKGGLALFITTIASFVGSMIGFVLLAALAPGISQLGLMLGPADYVMMMALALTAAGTMSTGSRVKGIVMVVIGLLLGTIGTDVHTGVTRFAFGHASLLDGISLVAIAMGLFGITEVINASAGKGAQEGLPTVTWRSMIPTRKELRSTAAPMLRGAGIGGFFGALPGVGGTIASFISYAVEKRISRHPEKFGHGALEGMSASESANNSAIQTAFIPTLTLGIPGDAVMALMLGALIIHGIAPGPLLIAQEPGLFWGLVMSFVVGNIFLVILNIPLIGVWIKVLSIPRLYLFPAIMIFIAFGALSASMNPFDVYVVAAIGALGWFLFKLGFQPAPLMLGFILGPMLEENFRRALVLSRGDYDVFVTRPVSLTLLIATLALIVVPIILALLQMARDKGRNRNVTQRHD</sequence>
<feature type="transmembrane region" description="Helical" evidence="1">
    <location>
        <begin position="254"/>
        <end position="282"/>
    </location>
</feature>
<reference evidence="4 6" key="2">
    <citation type="submission" date="2016-08" db="EMBL/GenBank/DDBJ databases">
        <authorList>
            <person name="Varghese N."/>
            <person name="Submissions Spin"/>
        </authorList>
    </citation>
    <scope>NUCLEOTIDE SEQUENCE [LARGE SCALE GENOMIC DNA]</scope>
    <source>
        <strain evidence="4 6">HL-109</strain>
    </source>
</reference>
<dbReference type="PANTHER" id="PTHR35342:SF5">
    <property type="entry name" value="TRICARBOXYLIC TRANSPORT PROTEIN"/>
    <property type="match status" value="1"/>
</dbReference>
<dbReference type="PATRIC" id="fig|1653334.4.peg.3321"/>
<evidence type="ECO:0000313" key="6">
    <source>
        <dbReference type="Proteomes" id="UP000182800"/>
    </source>
</evidence>
<evidence type="ECO:0000313" key="3">
    <source>
        <dbReference type="EMBL" id="KPQ12257.1"/>
    </source>
</evidence>
<comment type="caution">
    <text evidence="3">The sequence shown here is derived from an EMBL/GenBank/DDBJ whole genome shotgun (WGS) entry which is preliminary data.</text>
</comment>
<evidence type="ECO:0000256" key="1">
    <source>
        <dbReference type="SAM" id="Phobius"/>
    </source>
</evidence>
<dbReference type="InterPro" id="IPR002823">
    <property type="entry name" value="DUF112_TM"/>
</dbReference>
<feature type="transmembrane region" description="Helical" evidence="1">
    <location>
        <begin position="194"/>
        <end position="216"/>
    </location>
</feature>
<feature type="transmembrane region" description="Helical" evidence="1">
    <location>
        <begin position="138"/>
        <end position="158"/>
    </location>
</feature>
<dbReference type="EMBL" id="FMBM01000001">
    <property type="protein sequence ID" value="SCC78960.1"/>
    <property type="molecule type" value="Genomic_DNA"/>
</dbReference>
<dbReference type="AlphaFoldDB" id="A0A0P7XAH4"/>
<evidence type="ECO:0000313" key="4">
    <source>
        <dbReference type="EMBL" id="SCC78960.1"/>
    </source>
</evidence>
<evidence type="ECO:0000259" key="2">
    <source>
        <dbReference type="Pfam" id="PF01970"/>
    </source>
</evidence>
<accession>A0A0P7XAH4</accession>
<keyword evidence="1" id="KW-0472">Membrane</keyword>
<dbReference type="OrthoDB" id="9806425at2"/>
<organism evidence="3 5">
    <name type="scientific">Saliniramus fredricksonii</name>
    <dbReference type="NCBI Taxonomy" id="1653334"/>
    <lineage>
        <taxon>Bacteria</taxon>
        <taxon>Pseudomonadati</taxon>
        <taxon>Pseudomonadota</taxon>
        <taxon>Alphaproteobacteria</taxon>
        <taxon>Hyphomicrobiales</taxon>
        <taxon>Salinarimonadaceae</taxon>
        <taxon>Saliniramus</taxon>
    </lineage>
</organism>
<feature type="transmembrane region" description="Helical" evidence="1">
    <location>
        <begin position="107"/>
        <end position="132"/>
    </location>
</feature>
<dbReference type="STRING" id="1653334.GA0071312_0589"/>
<dbReference type="EMBL" id="LJSX01000003">
    <property type="protein sequence ID" value="KPQ12257.1"/>
    <property type="molecule type" value="Genomic_DNA"/>
</dbReference>
<reference evidence="3 5" key="1">
    <citation type="submission" date="2015-09" db="EMBL/GenBank/DDBJ databases">
        <title>Identification and resolution of microdiversity through metagenomic sequencing of parallel consortia.</title>
        <authorList>
            <person name="Nelson W.C."/>
            <person name="Romine M.F."/>
            <person name="Lindemann S.R."/>
        </authorList>
    </citation>
    <scope>NUCLEOTIDE SEQUENCE [LARGE SCALE GENOMIC DNA]</scope>
    <source>
        <strain evidence="3">HL-109</strain>
    </source>
</reference>
<feature type="transmembrane region" description="Helical" evidence="1">
    <location>
        <begin position="356"/>
        <end position="382"/>
    </location>
</feature>
<feature type="transmembrane region" description="Helical" evidence="1">
    <location>
        <begin position="170"/>
        <end position="188"/>
    </location>
</feature>
<feature type="transmembrane region" description="Helical" evidence="1">
    <location>
        <begin position="414"/>
        <end position="432"/>
    </location>
</feature>
<feature type="transmembrane region" description="Helical" evidence="1">
    <location>
        <begin position="388"/>
        <end position="407"/>
    </location>
</feature>
<gene>
    <name evidence="4" type="ORF">GA0071312_0589</name>
    <name evidence="3" type="ORF">HLUCCO17_03565</name>
</gene>
<keyword evidence="1" id="KW-1133">Transmembrane helix</keyword>
<keyword evidence="1" id="KW-0812">Transmembrane</keyword>
<feature type="transmembrane region" description="Helical" evidence="1">
    <location>
        <begin position="20"/>
        <end position="44"/>
    </location>
</feature>
<feature type="domain" description="DUF112" evidence="2">
    <location>
        <begin position="20"/>
        <end position="439"/>
    </location>
</feature>
<dbReference type="Proteomes" id="UP000050497">
    <property type="component" value="Unassembled WGS sequence"/>
</dbReference>
<feature type="transmembrane region" description="Helical" evidence="1">
    <location>
        <begin position="328"/>
        <end position="349"/>
    </location>
</feature>
<feature type="transmembrane region" description="Helical" evidence="1">
    <location>
        <begin position="470"/>
        <end position="491"/>
    </location>
</feature>
<dbReference type="Proteomes" id="UP000182800">
    <property type="component" value="Unassembled WGS sequence"/>
</dbReference>
<dbReference type="RefSeq" id="WP_074443542.1">
    <property type="nucleotide sequence ID" value="NZ_FMBM01000001.1"/>
</dbReference>
<keyword evidence="6" id="KW-1185">Reference proteome</keyword>
<dbReference type="PANTHER" id="PTHR35342">
    <property type="entry name" value="TRICARBOXYLIC TRANSPORT PROTEIN"/>
    <property type="match status" value="1"/>
</dbReference>
<proteinExistence type="predicted"/>